<accession>A0A1H9CJ71</accession>
<name>A0A1H9CJ71_9BACT</name>
<evidence type="ECO:0000313" key="2">
    <source>
        <dbReference type="Proteomes" id="UP000199021"/>
    </source>
</evidence>
<sequence length="100" mass="11077">MDVFPDNAPQYDEIYRMSPQSLSRELITNLNPGDGDSHPHDFNLVGDDLYFMGREASRRVTMLNSVVSLIVSLGDGAQMQRMAATQAVVIKLQGVLSCLF</sequence>
<evidence type="ECO:0000313" key="1">
    <source>
        <dbReference type="EMBL" id="SEQ01204.1"/>
    </source>
</evidence>
<dbReference type="Proteomes" id="UP000199021">
    <property type="component" value="Unassembled WGS sequence"/>
</dbReference>
<dbReference type="STRING" id="478744.SAMN05444359_104216"/>
<organism evidence="1 2">
    <name type="scientific">Neolewinella agarilytica</name>
    <dbReference type="NCBI Taxonomy" id="478744"/>
    <lineage>
        <taxon>Bacteria</taxon>
        <taxon>Pseudomonadati</taxon>
        <taxon>Bacteroidota</taxon>
        <taxon>Saprospiria</taxon>
        <taxon>Saprospirales</taxon>
        <taxon>Lewinellaceae</taxon>
        <taxon>Neolewinella</taxon>
    </lineage>
</organism>
<dbReference type="AlphaFoldDB" id="A0A1H9CJ71"/>
<keyword evidence="2" id="KW-1185">Reference proteome</keyword>
<dbReference type="EMBL" id="FOFB01000004">
    <property type="protein sequence ID" value="SEQ01204.1"/>
    <property type="molecule type" value="Genomic_DNA"/>
</dbReference>
<gene>
    <name evidence="1" type="ORF">SAMN05444359_104216</name>
</gene>
<proteinExistence type="predicted"/>
<reference evidence="2" key="1">
    <citation type="submission" date="2016-10" db="EMBL/GenBank/DDBJ databases">
        <authorList>
            <person name="Varghese N."/>
            <person name="Submissions S."/>
        </authorList>
    </citation>
    <scope>NUCLEOTIDE SEQUENCE [LARGE SCALE GENOMIC DNA]</scope>
    <source>
        <strain evidence="2">DSM 24740</strain>
    </source>
</reference>
<protein>
    <submittedName>
        <fullName evidence="1">Uncharacterized protein</fullName>
    </submittedName>
</protein>
<dbReference type="InParanoid" id="A0A1H9CJ71"/>